<name>A0A376BY84_9FLAO</name>
<proteinExistence type="predicted"/>
<dbReference type="AlphaFoldDB" id="A0A376BY84"/>
<dbReference type="RefSeq" id="WP_002687395.1">
    <property type="nucleotide sequence ID" value="NZ_UFTJ01000001.1"/>
</dbReference>
<reference evidence="1 2" key="1">
    <citation type="submission" date="2018-06" db="EMBL/GenBank/DDBJ databases">
        <authorList>
            <consortium name="Pathogen Informatics"/>
            <person name="Doyle S."/>
        </authorList>
    </citation>
    <scope>NUCLEOTIDE SEQUENCE [LARGE SCALE GENOMIC DNA]</scope>
    <source>
        <strain evidence="1 2">NCTC11661</strain>
    </source>
</reference>
<accession>A0A376BY84</accession>
<gene>
    <name evidence="1" type="ORF">NCTC11661_00140</name>
</gene>
<organism evidence="1 2">
    <name type="scientific">Bergeyella zoohelcum</name>
    <dbReference type="NCBI Taxonomy" id="1015"/>
    <lineage>
        <taxon>Bacteria</taxon>
        <taxon>Pseudomonadati</taxon>
        <taxon>Bacteroidota</taxon>
        <taxon>Flavobacteriia</taxon>
        <taxon>Flavobacteriales</taxon>
        <taxon>Weeksellaceae</taxon>
        <taxon>Bergeyella</taxon>
    </lineage>
</organism>
<evidence type="ECO:0000313" key="2">
    <source>
        <dbReference type="Proteomes" id="UP000255515"/>
    </source>
</evidence>
<sequence>MRTSVKNYAQEKNSILQVTATPRHGAISKRRRKLFSLKKSLVSPAQFIKLYGGSFQKNLQVKKNVVYLQCQTFLTRVFSENFSEKIYFPVKCGLLILNWLIVFDDPTPSGILVLNSNFKLI</sequence>
<protein>
    <submittedName>
        <fullName evidence="1">Uncharacterized protein</fullName>
    </submittedName>
</protein>
<evidence type="ECO:0000313" key="1">
    <source>
        <dbReference type="EMBL" id="SSZ46497.1"/>
    </source>
</evidence>
<dbReference type="EMBL" id="UFTJ01000001">
    <property type="protein sequence ID" value="SSZ46497.1"/>
    <property type="molecule type" value="Genomic_DNA"/>
</dbReference>
<dbReference type="Proteomes" id="UP000255515">
    <property type="component" value="Unassembled WGS sequence"/>
</dbReference>